<name>A0A8H4W7I4_9HELO</name>
<protein>
    <submittedName>
        <fullName evidence="1">Uncharacterized protein</fullName>
    </submittedName>
</protein>
<evidence type="ECO:0000313" key="2">
    <source>
        <dbReference type="Proteomes" id="UP000566819"/>
    </source>
</evidence>
<reference evidence="1 2" key="1">
    <citation type="submission" date="2020-03" db="EMBL/GenBank/DDBJ databases">
        <title>Draft Genome Sequence of Cudoniella acicularis.</title>
        <authorList>
            <person name="Buettner E."/>
            <person name="Kellner H."/>
        </authorList>
    </citation>
    <scope>NUCLEOTIDE SEQUENCE [LARGE SCALE GENOMIC DNA]</scope>
    <source>
        <strain evidence="1 2">DSM 108380</strain>
    </source>
</reference>
<proteinExistence type="predicted"/>
<sequence>MFKYDSGGCVVNNHVTPGTNPRLYPSHPKPNTIIYKLGWGPQFLVFHEDEPVVYLNNPPSNPSVQWNRFVNPLKVATEVRLEEFNAFLERGKDQARDKATAEFYNLAKLELRHAAREWLEYHESYYGDNKHVTSGVMKLRQLTQTWAPVTTQRRVDIKTEEAQGRYGGSRKAWGYGKGIGRRGHHRTIMKAMKKKWNIFLAFKQSVFPASLVTGAVIKCYEKVFS</sequence>
<dbReference type="Proteomes" id="UP000566819">
    <property type="component" value="Unassembled WGS sequence"/>
</dbReference>
<keyword evidence="2" id="KW-1185">Reference proteome</keyword>
<gene>
    <name evidence="1" type="ORF">G7Y89_g3581</name>
</gene>
<evidence type="ECO:0000313" key="1">
    <source>
        <dbReference type="EMBL" id="KAF4634530.1"/>
    </source>
</evidence>
<dbReference type="AlphaFoldDB" id="A0A8H4W7I4"/>
<comment type="caution">
    <text evidence="1">The sequence shown here is derived from an EMBL/GenBank/DDBJ whole genome shotgun (WGS) entry which is preliminary data.</text>
</comment>
<organism evidence="1 2">
    <name type="scientific">Cudoniella acicularis</name>
    <dbReference type="NCBI Taxonomy" id="354080"/>
    <lineage>
        <taxon>Eukaryota</taxon>
        <taxon>Fungi</taxon>
        <taxon>Dikarya</taxon>
        <taxon>Ascomycota</taxon>
        <taxon>Pezizomycotina</taxon>
        <taxon>Leotiomycetes</taxon>
        <taxon>Helotiales</taxon>
        <taxon>Tricladiaceae</taxon>
        <taxon>Cudoniella</taxon>
    </lineage>
</organism>
<accession>A0A8H4W7I4</accession>
<dbReference type="EMBL" id="JAAMPI010000178">
    <property type="protein sequence ID" value="KAF4634530.1"/>
    <property type="molecule type" value="Genomic_DNA"/>
</dbReference>